<feature type="chain" id="PRO_5012049368" evidence="1">
    <location>
        <begin position="30"/>
        <end position="352"/>
    </location>
</feature>
<dbReference type="RefSeq" id="WP_146683613.1">
    <property type="nucleotide sequence ID" value="NZ_CP019646.1"/>
</dbReference>
<keyword evidence="1" id="KW-0732">Signal</keyword>
<reference evidence="3" key="1">
    <citation type="submission" date="2017-02" db="EMBL/GenBank/DDBJ databases">
        <title>Comparative genomics and description of representatives of a novel lineage of planctomycetes thriving in anoxic sediments.</title>
        <authorList>
            <person name="Spring S."/>
            <person name="Bunk B."/>
            <person name="Sproer C."/>
        </authorList>
    </citation>
    <scope>NUCLEOTIDE SEQUENCE [LARGE SCALE GENOMIC DNA]</scope>
    <source>
        <strain evidence="3">SM-Chi-D1</strain>
    </source>
</reference>
<dbReference type="KEGG" id="pbas:SMSP2_01812"/>
<proteinExistence type="predicted"/>
<protein>
    <submittedName>
        <fullName evidence="2">Uncharacterized protein</fullName>
    </submittedName>
</protein>
<name>A0A1Q2MFW1_9BACT</name>
<organism evidence="2 3">
    <name type="scientific">Limihaloglobus sulfuriphilus</name>
    <dbReference type="NCBI Taxonomy" id="1851148"/>
    <lineage>
        <taxon>Bacteria</taxon>
        <taxon>Pseudomonadati</taxon>
        <taxon>Planctomycetota</taxon>
        <taxon>Phycisphaerae</taxon>
        <taxon>Sedimentisphaerales</taxon>
        <taxon>Sedimentisphaeraceae</taxon>
        <taxon>Limihaloglobus</taxon>
    </lineage>
</organism>
<dbReference type="STRING" id="1851148.SMSP2_01812"/>
<feature type="signal peptide" evidence="1">
    <location>
        <begin position="1"/>
        <end position="29"/>
    </location>
</feature>
<evidence type="ECO:0000313" key="2">
    <source>
        <dbReference type="EMBL" id="AQQ71438.1"/>
    </source>
</evidence>
<dbReference type="Proteomes" id="UP000188181">
    <property type="component" value="Chromosome"/>
</dbReference>
<dbReference type="EMBL" id="CP019646">
    <property type="protein sequence ID" value="AQQ71438.1"/>
    <property type="molecule type" value="Genomic_DNA"/>
</dbReference>
<gene>
    <name evidence="2" type="ORF">SMSP2_01812</name>
</gene>
<dbReference type="AlphaFoldDB" id="A0A1Q2MFW1"/>
<keyword evidence="3" id="KW-1185">Reference proteome</keyword>
<sequence length="352" mass="39802" precursor="true">MLNFKAQPYWGLVTLTVLCLIASPSSIFADHYCKDKFPDWKLEGDNFSTDCSIRPHYYTVFRDLYFSRECQNGTCDSTINPHHTFGLTDTEDTRKHYSFLRIFAKDSYDSCVGNDIYDGELLSGSEMEYYWNHCYLGCVDFYEELPYPNYYFNLFICDPIEGFSLMGGWDAEYECKLDENDDTVAIYNFKGKVGETLGNHTIHSTIEEEVTVTAIFDRPEACLPTPELSRSKYQTTVNVKSKDGSCCPLGKTQTIILSCSEADHVRILEQPTGGELYKVNISESDLSQCDESGCGGNSVKVVLEPLNNMVKYEKKKTETATLSCVFYDFAGNEIKSGTASVEFVLTCPPENK</sequence>
<evidence type="ECO:0000256" key="1">
    <source>
        <dbReference type="SAM" id="SignalP"/>
    </source>
</evidence>
<accession>A0A1Q2MFW1</accession>
<evidence type="ECO:0000313" key="3">
    <source>
        <dbReference type="Proteomes" id="UP000188181"/>
    </source>
</evidence>